<evidence type="ECO:0000256" key="2">
    <source>
        <dbReference type="ARBA" id="ARBA00023239"/>
    </source>
</evidence>
<dbReference type="Pfam" id="PF12588">
    <property type="entry name" value="PSDC"/>
    <property type="match status" value="1"/>
</dbReference>
<feature type="domain" description="L-tryptophan decarboxylase PsiD-like" evidence="3">
    <location>
        <begin position="49"/>
        <end position="175"/>
    </location>
</feature>
<organism evidence="4 5">
    <name type="scientific">Athelia psychrophila</name>
    <dbReference type="NCBI Taxonomy" id="1759441"/>
    <lineage>
        <taxon>Eukaryota</taxon>
        <taxon>Fungi</taxon>
        <taxon>Dikarya</taxon>
        <taxon>Basidiomycota</taxon>
        <taxon>Agaricomycotina</taxon>
        <taxon>Agaricomycetes</taxon>
        <taxon>Agaricomycetidae</taxon>
        <taxon>Atheliales</taxon>
        <taxon>Atheliaceae</taxon>
        <taxon>Athelia</taxon>
    </lineage>
</organism>
<dbReference type="Proteomes" id="UP000076532">
    <property type="component" value="Unassembled WGS sequence"/>
</dbReference>
<protein>
    <recommendedName>
        <fullName evidence="3">L-tryptophan decarboxylase PsiD-like domain-containing protein</fullName>
    </recommendedName>
</protein>
<accession>A0A165YTJ9</accession>
<dbReference type="STRING" id="436010.A0A165YTJ9"/>
<keyword evidence="5" id="KW-1185">Reference proteome</keyword>
<dbReference type="Pfam" id="PF02666">
    <property type="entry name" value="PS_Dcarbxylase"/>
    <property type="match status" value="1"/>
</dbReference>
<dbReference type="InterPro" id="IPR003817">
    <property type="entry name" value="PS_Dcarbxylase"/>
</dbReference>
<gene>
    <name evidence="4" type="ORF">FIBSPDRAFT_938295</name>
</gene>
<evidence type="ECO:0000256" key="1">
    <source>
        <dbReference type="ARBA" id="ARBA00022793"/>
    </source>
</evidence>
<keyword evidence="1" id="KW-0210">Decarboxylase</keyword>
<dbReference type="InterPro" id="IPR022237">
    <property type="entry name" value="PsiD-like"/>
</dbReference>
<sequence>MPKTIRPSVAAFRNFGWLPANKEVYDAFMKDLTGRVCNRTYADQVGLLPPIQEFKEFIETDAMVYEEFVRMFQGITESPKNHTELLNMLNDIFRKAPYYGDLGPPMYMIMARIMNTQGGFSAFTKENLNRHFKKLFETWAVYLSSKDSRYVLVTGTFDVDGKTYYGWFSDKAKEALMQQFATGRTFEDVFICDADADFHGYTSYDDFFNRRFKAVHIDRPIPGGVSDTTIVGAPCESMFYHRQENLQMMDDLFIKDEAYSLIHLLTTDPLAKQFEGGSILQGFLNTTGYHRFHAPVNGTIVKIIDVPGTYFAQAPIHIGEPIPPPDDDKNLPPYLKSLRYFSNVAARQIMFIQADNPDIGLIFFISIGMTEISTCQATVYDGQHVNRGDELGMFHFGGSSFAIGFRATSKVRIDGKFPEVPPTDHMIPISINEAIAAVNV</sequence>
<reference evidence="4 5" key="1">
    <citation type="journal article" date="2016" name="Mol. Biol. Evol.">
        <title>Comparative Genomics of Early-Diverging Mushroom-Forming Fungi Provides Insights into the Origins of Lignocellulose Decay Capabilities.</title>
        <authorList>
            <person name="Nagy L.G."/>
            <person name="Riley R."/>
            <person name="Tritt A."/>
            <person name="Adam C."/>
            <person name="Daum C."/>
            <person name="Floudas D."/>
            <person name="Sun H."/>
            <person name="Yadav J.S."/>
            <person name="Pangilinan J."/>
            <person name="Larsson K.H."/>
            <person name="Matsuura K."/>
            <person name="Barry K."/>
            <person name="Labutti K."/>
            <person name="Kuo R."/>
            <person name="Ohm R.A."/>
            <person name="Bhattacharya S.S."/>
            <person name="Shirouzu T."/>
            <person name="Yoshinaga Y."/>
            <person name="Martin F.M."/>
            <person name="Grigoriev I.V."/>
            <person name="Hibbett D.S."/>
        </authorList>
    </citation>
    <scope>NUCLEOTIDE SEQUENCE [LARGE SCALE GENOMIC DNA]</scope>
    <source>
        <strain evidence="4 5">CBS 109695</strain>
    </source>
</reference>
<evidence type="ECO:0000313" key="5">
    <source>
        <dbReference type="Proteomes" id="UP000076532"/>
    </source>
</evidence>
<dbReference type="PANTHER" id="PTHR10067:SF9">
    <property type="entry name" value="PHOSPHATIDYLSERINE DECARBOXYLASE FAMILY PROTEIN (AFU_ORTHOLOGUE AFUA_7G01730)"/>
    <property type="match status" value="1"/>
</dbReference>
<dbReference type="AlphaFoldDB" id="A0A165YTJ9"/>
<name>A0A165YTJ9_9AGAM</name>
<evidence type="ECO:0000313" key="4">
    <source>
        <dbReference type="EMBL" id="KZP09902.1"/>
    </source>
</evidence>
<dbReference type="GO" id="GO:0005739">
    <property type="term" value="C:mitochondrion"/>
    <property type="evidence" value="ECO:0007669"/>
    <property type="project" value="TreeGrafter"/>
</dbReference>
<evidence type="ECO:0000259" key="3">
    <source>
        <dbReference type="Pfam" id="PF12588"/>
    </source>
</evidence>
<dbReference type="PANTHER" id="PTHR10067">
    <property type="entry name" value="PHOSPHATIDYLSERINE DECARBOXYLASE"/>
    <property type="match status" value="1"/>
</dbReference>
<dbReference type="EMBL" id="KV417690">
    <property type="protein sequence ID" value="KZP09902.1"/>
    <property type="molecule type" value="Genomic_DNA"/>
</dbReference>
<dbReference type="GO" id="GO:0004609">
    <property type="term" value="F:phosphatidylserine decarboxylase activity"/>
    <property type="evidence" value="ECO:0007669"/>
    <property type="project" value="InterPro"/>
</dbReference>
<proteinExistence type="predicted"/>
<dbReference type="GO" id="GO:0006646">
    <property type="term" value="P:phosphatidylethanolamine biosynthetic process"/>
    <property type="evidence" value="ECO:0007669"/>
    <property type="project" value="TreeGrafter"/>
</dbReference>
<dbReference type="OrthoDB" id="5973539at2759"/>
<keyword evidence="2" id="KW-0456">Lyase</keyword>